<name>A0A2Z7D850_9LAMI</name>
<evidence type="ECO:0000313" key="3">
    <source>
        <dbReference type="Proteomes" id="UP000250235"/>
    </source>
</evidence>
<protein>
    <recommendedName>
        <fullName evidence="4">Dystroglycan-like</fullName>
    </recommendedName>
</protein>
<feature type="region of interest" description="Disordered" evidence="1">
    <location>
        <begin position="309"/>
        <end position="346"/>
    </location>
</feature>
<feature type="region of interest" description="Disordered" evidence="1">
    <location>
        <begin position="241"/>
        <end position="265"/>
    </location>
</feature>
<gene>
    <name evidence="2" type="ORF">F511_31402</name>
</gene>
<feature type="compositionally biased region" description="Acidic residues" evidence="1">
    <location>
        <begin position="310"/>
        <end position="324"/>
    </location>
</feature>
<evidence type="ECO:0000313" key="2">
    <source>
        <dbReference type="EMBL" id="KZV53031.1"/>
    </source>
</evidence>
<proteinExistence type="predicted"/>
<feature type="compositionally biased region" description="Basic residues" evidence="1">
    <location>
        <begin position="246"/>
        <end position="260"/>
    </location>
</feature>
<accession>A0A2Z7D850</accession>
<dbReference type="EMBL" id="KQ990559">
    <property type="protein sequence ID" value="KZV53031.1"/>
    <property type="molecule type" value="Genomic_DNA"/>
</dbReference>
<evidence type="ECO:0000256" key="1">
    <source>
        <dbReference type="SAM" id="MobiDB-lite"/>
    </source>
</evidence>
<sequence>MASSYYTKTLHVNFETVLAMDDPGMVSMFQTLMAFGLEGFLGCPAVIYEAPLVDLFANTSDRDGVVISTIAGKLVEISEERFAETFELPAAGLADLSEIPKDVIFDARSIVSPSGEPVSTSGKKKEMKIQFRLLCDIMAKTISVKAGSFNAITVEKFLMLTAIVCGVRINWASLFNIFKKMVTPGSKKAKGFAVQISLLLENVPNLELGESSEFPSSKILIYRIVHRYIVLNDKVGAEKAADAPKVKRAPKPKAASKKRPAAVPVAEPVVKKKRTTKKKSGSSTDNVEMVAVALEAVPIQMIEPIPAASADDDEVEEQPADEVAAETSVQEPAAEHMDEQMAEPPADVDTIADEFTEPAEETTAEEIRTTSADDVDFIIEQVLADTAQMGPAEEDHGVDASAVGDQPVGTADDSVPWFNLPYEVLIARDSEKN</sequence>
<dbReference type="OrthoDB" id="1227218at2759"/>
<organism evidence="2 3">
    <name type="scientific">Dorcoceras hygrometricum</name>
    <dbReference type="NCBI Taxonomy" id="472368"/>
    <lineage>
        <taxon>Eukaryota</taxon>
        <taxon>Viridiplantae</taxon>
        <taxon>Streptophyta</taxon>
        <taxon>Embryophyta</taxon>
        <taxon>Tracheophyta</taxon>
        <taxon>Spermatophyta</taxon>
        <taxon>Magnoliopsida</taxon>
        <taxon>eudicotyledons</taxon>
        <taxon>Gunneridae</taxon>
        <taxon>Pentapetalae</taxon>
        <taxon>asterids</taxon>
        <taxon>lamiids</taxon>
        <taxon>Lamiales</taxon>
        <taxon>Gesneriaceae</taxon>
        <taxon>Didymocarpoideae</taxon>
        <taxon>Trichosporeae</taxon>
        <taxon>Loxocarpinae</taxon>
        <taxon>Dorcoceras</taxon>
    </lineage>
</organism>
<evidence type="ECO:0008006" key="4">
    <source>
        <dbReference type="Google" id="ProtNLM"/>
    </source>
</evidence>
<feature type="region of interest" description="Disordered" evidence="1">
    <location>
        <begin position="391"/>
        <end position="415"/>
    </location>
</feature>
<keyword evidence="3" id="KW-1185">Reference proteome</keyword>
<dbReference type="AlphaFoldDB" id="A0A2Z7D850"/>
<dbReference type="Proteomes" id="UP000250235">
    <property type="component" value="Unassembled WGS sequence"/>
</dbReference>
<reference evidence="2 3" key="1">
    <citation type="journal article" date="2015" name="Proc. Natl. Acad. Sci. U.S.A.">
        <title>The resurrection genome of Boea hygrometrica: A blueprint for survival of dehydration.</title>
        <authorList>
            <person name="Xiao L."/>
            <person name="Yang G."/>
            <person name="Zhang L."/>
            <person name="Yang X."/>
            <person name="Zhao S."/>
            <person name="Ji Z."/>
            <person name="Zhou Q."/>
            <person name="Hu M."/>
            <person name="Wang Y."/>
            <person name="Chen M."/>
            <person name="Xu Y."/>
            <person name="Jin H."/>
            <person name="Xiao X."/>
            <person name="Hu G."/>
            <person name="Bao F."/>
            <person name="Hu Y."/>
            <person name="Wan P."/>
            <person name="Li L."/>
            <person name="Deng X."/>
            <person name="Kuang T."/>
            <person name="Xiang C."/>
            <person name="Zhu J.K."/>
            <person name="Oliver M.J."/>
            <person name="He Y."/>
        </authorList>
    </citation>
    <scope>NUCLEOTIDE SEQUENCE [LARGE SCALE GENOMIC DNA]</scope>
    <source>
        <strain evidence="3">cv. XS01</strain>
    </source>
</reference>